<dbReference type="Gene3D" id="3.30.530.20">
    <property type="match status" value="1"/>
</dbReference>
<comment type="similarity">
    <text evidence="1">Belongs to the AHA1 family.</text>
</comment>
<dbReference type="RefSeq" id="WP_232184847.1">
    <property type="nucleotide sequence ID" value="NZ_JAIOAP010000003.1"/>
</dbReference>
<keyword evidence="4" id="KW-1185">Reference proteome</keyword>
<evidence type="ECO:0000313" key="3">
    <source>
        <dbReference type="EMBL" id="MEQ4484948.1"/>
    </source>
</evidence>
<comment type="caution">
    <text evidence="3">The sequence shown here is derived from an EMBL/GenBank/DDBJ whole genome shotgun (WGS) entry which is preliminary data.</text>
</comment>
<dbReference type="Pfam" id="PF08327">
    <property type="entry name" value="AHSA1"/>
    <property type="match status" value="1"/>
</dbReference>
<dbReference type="Proteomes" id="UP001493487">
    <property type="component" value="Unassembled WGS sequence"/>
</dbReference>
<gene>
    <name evidence="3" type="ORF">QJS35_21400</name>
</gene>
<dbReference type="SUPFAM" id="SSF55961">
    <property type="entry name" value="Bet v1-like"/>
    <property type="match status" value="1"/>
</dbReference>
<dbReference type="InterPro" id="IPR013538">
    <property type="entry name" value="ASHA1/2-like_C"/>
</dbReference>
<dbReference type="CDD" id="cd07814">
    <property type="entry name" value="SRPBCC_CalC_Aha1-like"/>
    <property type="match status" value="1"/>
</dbReference>
<organism evidence="3 4">
    <name type="scientific">Cohnella silvisoli</name>
    <dbReference type="NCBI Taxonomy" id="2873699"/>
    <lineage>
        <taxon>Bacteria</taxon>
        <taxon>Bacillati</taxon>
        <taxon>Bacillota</taxon>
        <taxon>Bacilli</taxon>
        <taxon>Bacillales</taxon>
        <taxon>Paenibacillaceae</taxon>
        <taxon>Cohnella</taxon>
    </lineage>
</organism>
<reference evidence="3 4" key="1">
    <citation type="journal article" date="2023" name="Genome Announc.">
        <title>Pan-Genome Analyses of the Genus Cohnella and Proposal of the Novel Species Cohnella silvisoli sp. nov., Isolated from Forest Soil.</title>
        <authorList>
            <person name="Wang C."/>
            <person name="Mao L."/>
            <person name="Bao G."/>
            <person name="Zhu H."/>
        </authorList>
    </citation>
    <scope>NUCLEOTIDE SEQUENCE [LARGE SCALE GENOMIC DNA]</scope>
    <source>
        <strain evidence="3 4">NL03-T5-1</strain>
    </source>
</reference>
<dbReference type="EMBL" id="JASKHM010000013">
    <property type="protein sequence ID" value="MEQ4484948.1"/>
    <property type="molecule type" value="Genomic_DNA"/>
</dbReference>
<feature type="domain" description="Activator of Hsp90 ATPase homologue 1/2-like C-terminal" evidence="2">
    <location>
        <begin position="18"/>
        <end position="148"/>
    </location>
</feature>
<evidence type="ECO:0000259" key="2">
    <source>
        <dbReference type="Pfam" id="PF08327"/>
    </source>
</evidence>
<evidence type="ECO:0000256" key="1">
    <source>
        <dbReference type="ARBA" id="ARBA00006817"/>
    </source>
</evidence>
<name>A0ABV1KY14_9BACL</name>
<protein>
    <submittedName>
        <fullName evidence="3">SRPBCC domain-containing protein</fullName>
    </submittedName>
</protein>
<sequence>MITMLGGKFSLKLNHVYNANKERVFHAWTKEELLKQWWGLVGFTTNIEQMDVSVGGKYRFHMRAPNGKIHTLEGRYVDIVPNEKLSFTWKWVSEGDDSEETVVTINFVDKDEKTELILTHSDFSTMKVTERHNKGWTNSLEGGLRNYFN</sequence>
<dbReference type="InterPro" id="IPR023393">
    <property type="entry name" value="START-like_dom_sf"/>
</dbReference>
<evidence type="ECO:0000313" key="4">
    <source>
        <dbReference type="Proteomes" id="UP001493487"/>
    </source>
</evidence>
<accession>A0ABV1KY14</accession>
<proteinExistence type="inferred from homology"/>